<reference evidence="1 2" key="1">
    <citation type="submission" date="2019-02" db="EMBL/GenBank/DDBJ databases">
        <title>Genomic Encyclopedia of Type Strains, Phase IV (KMG-IV): sequencing the most valuable type-strain genomes for metagenomic binning, comparative biology and taxonomic classification.</title>
        <authorList>
            <person name="Goeker M."/>
        </authorList>
    </citation>
    <scope>NUCLEOTIDE SEQUENCE [LARGE SCALE GENOMIC DNA]</scope>
    <source>
        <strain evidence="1 2">DSM 21056</strain>
    </source>
</reference>
<dbReference type="NCBIfam" id="NF041239">
    <property type="entry name" value="Moor_selen_rel"/>
    <property type="match status" value="1"/>
</dbReference>
<name>A0A4Q8CZS6_9GAMM</name>
<accession>A0A4Q8CZS6</accession>
<sequence length="108" mass="11483">MTGLDIEITPEARDWVTRLGGSMMIRGSTRHGCCGGSASVPVADPGEPGDPAGYVSEIKEGIRVYVADDLRIEQPLTVRLEGFLGFRRLFVDGLEMAAGKSGQGESDV</sequence>
<dbReference type="EMBL" id="SHLI01000001">
    <property type="protein sequence ID" value="RZU98538.1"/>
    <property type="molecule type" value="Genomic_DNA"/>
</dbReference>
<dbReference type="OrthoDB" id="6166645at2"/>
<evidence type="ECO:0000313" key="2">
    <source>
        <dbReference type="Proteomes" id="UP000292298"/>
    </source>
</evidence>
<gene>
    <name evidence="1" type="ORF">EV698_0786</name>
</gene>
<dbReference type="InterPro" id="IPR049744">
    <property type="entry name" value="CC/Se_fam"/>
</dbReference>
<dbReference type="Proteomes" id="UP000292298">
    <property type="component" value="Unassembled WGS sequence"/>
</dbReference>
<organism evidence="1 2">
    <name type="scientific">Spiribacter vilamensis</name>
    <dbReference type="NCBI Taxonomy" id="531306"/>
    <lineage>
        <taxon>Bacteria</taxon>
        <taxon>Pseudomonadati</taxon>
        <taxon>Pseudomonadota</taxon>
        <taxon>Gammaproteobacteria</taxon>
        <taxon>Chromatiales</taxon>
        <taxon>Ectothiorhodospiraceae</taxon>
        <taxon>Spiribacter</taxon>
    </lineage>
</organism>
<dbReference type="AlphaFoldDB" id="A0A4Q8CZS6"/>
<keyword evidence="2" id="KW-1185">Reference proteome</keyword>
<dbReference type="RefSeq" id="WP_130502833.1">
    <property type="nucleotide sequence ID" value="NZ_SHLI01000001.1"/>
</dbReference>
<proteinExistence type="predicted"/>
<comment type="caution">
    <text evidence="1">The sequence shown here is derived from an EMBL/GenBank/DDBJ whole genome shotgun (WGS) entry which is preliminary data.</text>
</comment>
<protein>
    <submittedName>
        <fullName evidence="1">Uncharacterized protein</fullName>
    </submittedName>
</protein>
<evidence type="ECO:0000313" key="1">
    <source>
        <dbReference type="EMBL" id="RZU98538.1"/>
    </source>
</evidence>